<dbReference type="InterPro" id="IPR050188">
    <property type="entry name" value="RluA_PseudoU_synthase"/>
</dbReference>
<comment type="similarity">
    <text evidence="1">Belongs to the pseudouridine synthase RluA family.</text>
</comment>
<gene>
    <name evidence="6" type="ORF">J8F10_04975</name>
</gene>
<evidence type="ECO:0000259" key="5">
    <source>
        <dbReference type="SMART" id="SM00363"/>
    </source>
</evidence>
<organism evidence="6 7">
    <name type="scientific">Gemmata palustris</name>
    <dbReference type="NCBI Taxonomy" id="2822762"/>
    <lineage>
        <taxon>Bacteria</taxon>
        <taxon>Pseudomonadati</taxon>
        <taxon>Planctomycetota</taxon>
        <taxon>Planctomycetia</taxon>
        <taxon>Gemmatales</taxon>
        <taxon>Gemmataceae</taxon>
        <taxon>Gemmata</taxon>
    </lineage>
</organism>
<feature type="domain" description="RNA-binding S4" evidence="5">
    <location>
        <begin position="15"/>
        <end position="76"/>
    </location>
</feature>
<name>A0ABS5BLR9_9BACT</name>
<dbReference type="Proteomes" id="UP000676565">
    <property type="component" value="Unassembled WGS sequence"/>
</dbReference>
<dbReference type="SUPFAM" id="SSF55174">
    <property type="entry name" value="Alpha-L RNA-binding motif"/>
    <property type="match status" value="1"/>
</dbReference>
<keyword evidence="7" id="KW-1185">Reference proteome</keyword>
<feature type="region of interest" description="Disordered" evidence="4">
    <location>
        <begin position="68"/>
        <end position="133"/>
    </location>
</feature>
<dbReference type="InterPro" id="IPR006145">
    <property type="entry name" value="PsdUridine_synth_RsuA/RluA"/>
</dbReference>
<dbReference type="SMART" id="SM00363">
    <property type="entry name" value="S4"/>
    <property type="match status" value="1"/>
</dbReference>
<dbReference type="PROSITE" id="PS01129">
    <property type="entry name" value="PSI_RLU"/>
    <property type="match status" value="1"/>
</dbReference>
<dbReference type="InterPro" id="IPR020103">
    <property type="entry name" value="PsdUridine_synth_cat_dom_sf"/>
</dbReference>
<evidence type="ECO:0000313" key="6">
    <source>
        <dbReference type="EMBL" id="MBP3954636.1"/>
    </source>
</evidence>
<dbReference type="RefSeq" id="WP_210652756.1">
    <property type="nucleotide sequence ID" value="NZ_JAGKQQ010000001.1"/>
</dbReference>
<evidence type="ECO:0000256" key="4">
    <source>
        <dbReference type="SAM" id="MobiDB-lite"/>
    </source>
</evidence>
<dbReference type="InterPro" id="IPR006224">
    <property type="entry name" value="PsdUridine_synth_RluA-like_CS"/>
</dbReference>
<feature type="compositionally biased region" description="Basic and acidic residues" evidence="4">
    <location>
        <begin position="69"/>
        <end position="101"/>
    </location>
</feature>
<evidence type="ECO:0000313" key="7">
    <source>
        <dbReference type="Proteomes" id="UP000676565"/>
    </source>
</evidence>
<dbReference type="PROSITE" id="PS50889">
    <property type="entry name" value="S4"/>
    <property type="match status" value="1"/>
</dbReference>
<keyword evidence="3" id="KW-0694">RNA-binding</keyword>
<evidence type="ECO:0000256" key="2">
    <source>
        <dbReference type="ARBA" id="ARBA00023235"/>
    </source>
</evidence>
<reference evidence="6 7" key="1">
    <citation type="submission" date="2021-04" db="EMBL/GenBank/DDBJ databases">
        <authorList>
            <person name="Ivanova A."/>
        </authorList>
    </citation>
    <scope>NUCLEOTIDE SEQUENCE [LARGE SCALE GENOMIC DNA]</scope>
    <source>
        <strain evidence="6 7">G18</strain>
    </source>
</reference>
<dbReference type="CDD" id="cd02869">
    <property type="entry name" value="PseudoU_synth_RluA_like"/>
    <property type="match status" value="1"/>
</dbReference>
<evidence type="ECO:0000256" key="1">
    <source>
        <dbReference type="ARBA" id="ARBA00010876"/>
    </source>
</evidence>
<protein>
    <submittedName>
        <fullName evidence="6">RluA family pseudouridine synthase</fullName>
    </submittedName>
</protein>
<keyword evidence="2" id="KW-0413">Isomerase</keyword>
<dbReference type="SUPFAM" id="SSF55120">
    <property type="entry name" value="Pseudouridine synthase"/>
    <property type="match status" value="1"/>
</dbReference>
<dbReference type="Pfam" id="PF00849">
    <property type="entry name" value="PseudoU_synth_2"/>
    <property type="match status" value="1"/>
</dbReference>
<dbReference type="Gene3D" id="3.30.2350.10">
    <property type="entry name" value="Pseudouridine synthase"/>
    <property type="match status" value="1"/>
</dbReference>
<proteinExistence type="inferred from homology"/>
<feature type="compositionally biased region" description="Polar residues" evidence="4">
    <location>
        <begin position="122"/>
        <end position="132"/>
    </location>
</feature>
<comment type="caution">
    <text evidence="6">The sequence shown here is derived from an EMBL/GenBank/DDBJ whole genome shotgun (WGS) entry which is preliminary data.</text>
</comment>
<sequence length="375" mass="40503">MPPIQFVVDRRDAGQTLAAVLKSRFGIPWAQAKRLVAGRHVKVSGQVETDVARRLKLGKRVELAAGTVEVKKAPGTKEGKKPADQKGRGEGPKGKTGEKRAAPLAPGPRKAAPKAPERKTGSAPSTGRSHPSSLDLDAIVYVDDAVVVVNKPIGLTTMRHKDEVDEFGAHGQRFLTKTLAGMLPALLGAPDRPVTAVHRLDRDTSGLVVFARTSAAAENLTKQFRKHTTERRYLALTRGVPKSARIASVFVPDRGDGRRGSTTDLIAEDGKRAVTHVFVPESWGDFALVECRLETGRTHQVRIHLGEAGAPLCGETVYDRPIDGKPRPDASGAKRPMLHAVHLGFAHPDTGENVNWEVAPPQDFRDLLSKLRAAK</sequence>
<dbReference type="PANTHER" id="PTHR21600">
    <property type="entry name" value="MITOCHONDRIAL RNA PSEUDOURIDINE SYNTHASE"/>
    <property type="match status" value="1"/>
</dbReference>
<feature type="compositionally biased region" description="Low complexity" evidence="4">
    <location>
        <begin position="102"/>
        <end position="114"/>
    </location>
</feature>
<dbReference type="CDD" id="cd00165">
    <property type="entry name" value="S4"/>
    <property type="match status" value="1"/>
</dbReference>
<dbReference type="EMBL" id="JAGKQQ010000001">
    <property type="protein sequence ID" value="MBP3954636.1"/>
    <property type="molecule type" value="Genomic_DNA"/>
</dbReference>
<evidence type="ECO:0000256" key="3">
    <source>
        <dbReference type="PROSITE-ProRule" id="PRU00182"/>
    </source>
</evidence>
<accession>A0ABS5BLR9</accession>
<dbReference type="InterPro" id="IPR002942">
    <property type="entry name" value="S4_RNA-bd"/>
</dbReference>
<dbReference type="PANTHER" id="PTHR21600:SF87">
    <property type="entry name" value="RNA PSEUDOURIDYLATE SYNTHASE DOMAIN-CONTAINING PROTEIN 1"/>
    <property type="match status" value="1"/>
</dbReference>